<evidence type="ECO:0000313" key="2">
    <source>
        <dbReference type="EMBL" id="KAK9937059.1"/>
    </source>
</evidence>
<feature type="region of interest" description="Disordered" evidence="1">
    <location>
        <begin position="1"/>
        <end position="24"/>
    </location>
</feature>
<feature type="compositionally biased region" description="Basic and acidic residues" evidence="1">
    <location>
        <begin position="1"/>
        <end position="11"/>
    </location>
</feature>
<reference evidence="2 3" key="1">
    <citation type="journal article" date="2023" name="G3 (Bethesda)">
        <title>A chromosome-length genome assembly and annotation of blackberry (Rubus argutus, cv. 'Hillquist').</title>
        <authorList>
            <person name="Bruna T."/>
            <person name="Aryal R."/>
            <person name="Dudchenko O."/>
            <person name="Sargent D.J."/>
            <person name="Mead D."/>
            <person name="Buti M."/>
            <person name="Cavallini A."/>
            <person name="Hytonen T."/>
            <person name="Andres J."/>
            <person name="Pham M."/>
            <person name="Weisz D."/>
            <person name="Mascagni F."/>
            <person name="Usai G."/>
            <person name="Natali L."/>
            <person name="Bassil N."/>
            <person name="Fernandez G.E."/>
            <person name="Lomsadze A."/>
            <person name="Armour M."/>
            <person name="Olukolu B."/>
            <person name="Poorten T."/>
            <person name="Britton C."/>
            <person name="Davik J."/>
            <person name="Ashrafi H."/>
            <person name="Aiden E.L."/>
            <person name="Borodovsky M."/>
            <person name="Worthington M."/>
        </authorList>
    </citation>
    <scope>NUCLEOTIDE SEQUENCE [LARGE SCALE GENOMIC DNA]</scope>
    <source>
        <strain evidence="2">PI 553951</strain>
    </source>
</reference>
<dbReference type="Proteomes" id="UP001457282">
    <property type="component" value="Unassembled WGS sequence"/>
</dbReference>
<sequence>MGEVDDRRGSSSEKLSGSTSARQMGQEKFPSLTFLAMQLKWKEWEHSAVKMSSPCPLVTSLTQMAQLLCTSTTV</sequence>
<dbReference type="AlphaFoldDB" id="A0AAW1XKM9"/>
<organism evidence="2 3">
    <name type="scientific">Rubus argutus</name>
    <name type="common">Southern blackberry</name>
    <dbReference type="NCBI Taxonomy" id="59490"/>
    <lineage>
        <taxon>Eukaryota</taxon>
        <taxon>Viridiplantae</taxon>
        <taxon>Streptophyta</taxon>
        <taxon>Embryophyta</taxon>
        <taxon>Tracheophyta</taxon>
        <taxon>Spermatophyta</taxon>
        <taxon>Magnoliopsida</taxon>
        <taxon>eudicotyledons</taxon>
        <taxon>Gunneridae</taxon>
        <taxon>Pentapetalae</taxon>
        <taxon>rosids</taxon>
        <taxon>fabids</taxon>
        <taxon>Rosales</taxon>
        <taxon>Rosaceae</taxon>
        <taxon>Rosoideae</taxon>
        <taxon>Rosoideae incertae sedis</taxon>
        <taxon>Rubus</taxon>
    </lineage>
</organism>
<accession>A0AAW1XKM9</accession>
<evidence type="ECO:0000256" key="1">
    <source>
        <dbReference type="SAM" id="MobiDB-lite"/>
    </source>
</evidence>
<protein>
    <submittedName>
        <fullName evidence="2">Uncharacterized protein</fullName>
    </submittedName>
</protein>
<dbReference type="EMBL" id="JBEDUW010000003">
    <property type="protein sequence ID" value="KAK9937059.1"/>
    <property type="molecule type" value="Genomic_DNA"/>
</dbReference>
<name>A0AAW1XKM9_RUBAR</name>
<gene>
    <name evidence="2" type="ORF">M0R45_013876</name>
</gene>
<keyword evidence="3" id="KW-1185">Reference proteome</keyword>
<evidence type="ECO:0000313" key="3">
    <source>
        <dbReference type="Proteomes" id="UP001457282"/>
    </source>
</evidence>
<comment type="caution">
    <text evidence="2">The sequence shown here is derived from an EMBL/GenBank/DDBJ whole genome shotgun (WGS) entry which is preliminary data.</text>
</comment>
<proteinExistence type="predicted"/>